<dbReference type="Pfam" id="PF01327">
    <property type="entry name" value="Pep_deformylase"/>
    <property type="match status" value="1"/>
</dbReference>
<dbReference type="EC" id="3.5.1.88" evidence="1"/>
<organism evidence="2 3">
    <name type="scientific">Tissierella carlieri</name>
    <dbReference type="NCBI Taxonomy" id="689904"/>
    <lineage>
        <taxon>Bacteria</taxon>
        <taxon>Bacillati</taxon>
        <taxon>Bacillota</taxon>
        <taxon>Tissierellia</taxon>
        <taxon>Tissierellales</taxon>
        <taxon>Tissierellaceae</taxon>
        <taxon>Tissierella</taxon>
    </lineage>
</organism>
<protein>
    <recommendedName>
        <fullName evidence="1">Peptide deformylase</fullName>
        <shortName evidence="1">PDF</shortName>
        <ecNumber evidence="1">3.5.1.88</ecNumber>
    </recommendedName>
    <alternativeName>
        <fullName evidence="1">Polypeptide deformylase</fullName>
    </alternativeName>
</protein>
<comment type="caution">
    <text evidence="2">The sequence shown here is derived from an EMBL/GenBank/DDBJ whole genome shotgun (WGS) entry which is preliminary data.</text>
</comment>
<keyword evidence="1" id="KW-0479">Metal-binding</keyword>
<dbReference type="CDD" id="cd00487">
    <property type="entry name" value="Pep_deformylase"/>
    <property type="match status" value="1"/>
</dbReference>
<feature type="active site" evidence="1">
    <location>
        <position position="131"/>
    </location>
</feature>
<evidence type="ECO:0000256" key="1">
    <source>
        <dbReference type="HAMAP-Rule" id="MF_00163"/>
    </source>
</evidence>
<dbReference type="EMBL" id="JANGAC010000001">
    <property type="protein sequence ID" value="MCQ4921847.1"/>
    <property type="molecule type" value="Genomic_DNA"/>
</dbReference>
<dbReference type="PANTHER" id="PTHR10458:SF22">
    <property type="entry name" value="PEPTIDE DEFORMYLASE"/>
    <property type="match status" value="1"/>
</dbReference>
<dbReference type="InterPro" id="IPR023635">
    <property type="entry name" value="Peptide_deformylase"/>
</dbReference>
<comment type="similarity">
    <text evidence="1">Belongs to the polypeptide deformylase family.</text>
</comment>
<dbReference type="PIRSF" id="PIRSF004749">
    <property type="entry name" value="Pep_def"/>
    <property type="match status" value="1"/>
</dbReference>
<comment type="cofactor">
    <cofactor evidence="1">
        <name>Fe(2+)</name>
        <dbReference type="ChEBI" id="CHEBI:29033"/>
    </cofactor>
    <text evidence="1">Binds 1 Fe(2+) ion.</text>
</comment>
<name>A0ABT1S684_9FIRM</name>
<keyword evidence="3" id="KW-1185">Reference proteome</keyword>
<comment type="function">
    <text evidence="1">Removes the formyl group from the N-terminal Met of newly synthesized proteins. Requires at least a dipeptide for an efficient rate of reaction. N-terminal L-methionine is a prerequisite for activity but the enzyme has broad specificity at other positions.</text>
</comment>
<gene>
    <name evidence="1 2" type="primary">def</name>
    <name evidence="2" type="ORF">NE686_02000</name>
</gene>
<keyword evidence="1 2" id="KW-0378">Hydrolase</keyword>
<dbReference type="NCBIfam" id="NF001159">
    <property type="entry name" value="PRK00150.1-3"/>
    <property type="match status" value="1"/>
</dbReference>
<feature type="binding site" evidence="1">
    <location>
        <position position="130"/>
    </location>
    <ligand>
        <name>Fe cation</name>
        <dbReference type="ChEBI" id="CHEBI:24875"/>
    </ligand>
</feature>
<sequence>MALREIRLYNDPILRKKSKEITEITDRIKILLDDMIETMNEAEGVGLAAPQVGVLRRVVVIDVGEGPIKLINPVILETQGEVIDIEGCLSVPNRSGTVNRPEWVKIKYIDIDGKEKTLEGRGLLARAICHEIDHLEGILYTDKIIEEVEIEEDEDLSNEV</sequence>
<proteinExistence type="inferred from homology"/>
<dbReference type="RefSeq" id="WP_216562378.1">
    <property type="nucleotide sequence ID" value="NZ_JAHLOH010000053.1"/>
</dbReference>
<keyword evidence="1" id="KW-0408">Iron</keyword>
<keyword evidence="1" id="KW-0648">Protein biosynthesis</keyword>
<accession>A0ABT1S684</accession>
<evidence type="ECO:0000313" key="3">
    <source>
        <dbReference type="Proteomes" id="UP001524478"/>
    </source>
</evidence>
<evidence type="ECO:0000313" key="2">
    <source>
        <dbReference type="EMBL" id="MCQ4921847.1"/>
    </source>
</evidence>
<dbReference type="PANTHER" id="PTHR10458">
    <property type="entry name" value="PEPTIDE DEFORMYLASE"/>
    <property type="match status" value="1"/>
</dbReference>
<feature type="binding site" evidence="1">
    <location>
        <position position="88"/>
    </location>
    <ligand>
        <name>Fe cation</name>
        <dbReference type="ChEBI" id="CHEBI:24875"/>
    </ligand>
</feature>
<dbReference type="NCBIfam" id="TIGR00079">
    <property type="entry name" value="pept_deformyl"/>
    <property type="match status" value="1"/>
</dbReference>
<comment type="catalytic activity">
    <reaction evidence="1">
        <text>N-terminal N-formyl-L-methionyl-[peptide] + H2O = N-terminal L-methionyl-[peptide] + formate</text>
        <dbReference type="Rhea" id="RHEA:24420"/>
        <dbReference type="Rhea" id="RHEA-COMP:10639"/>
        <dbReference type="Rhea" id="RHEA-COMP:10640"/>
        <dbReference type="ChEBI" id="CHEBI:15377"/>
        <dbReference type="ChEBI" id="CHEBI:15740"/>
        <dbReference type="ChEBI" id="CHEBI:49298"/>
        <dbReference type="ChEBI" id="CHEBI:64731"/>
        <dbReference type="EC" id="3.5.1.88"/>
    </reaction>
</comment>
<dbReference type="GO" id="GO:0042586">
    <property type="term" value="F:peptide deformylase activity"/>
    <property type="evidence" value="ECO:0007669"/>
    <property type="project" value="UniProtKB-EC"/>
</dbReference>
<reference evidence="2 3" key="1">
    <citation type="submission" date="2022-06" db="EMBL/GenBank/DDBJ databases">
        <title>Isolation of gut microbiota from human fecal samples.</title>
        <authorList>
            <person name="Pamer E.G."/>
            <person name="Barat B."/>
            <person name="Waligurski E."/>
            <person name="Medina S."/>
            <person name="Paddock L."/>
            <person name="Mostad J."/>
        </authorList>
    </citation>
    <scope>NUCLEOTIDE SEQUENCE [LARGE SCALE GENOMIC DNA]</scope>
    <source>
        <strain evidence="2 3">DFI.7.95</strain>
    </source>
</reference>
<dbReference type="HAMAP" id="MF_00163">
    <property type="entry name" value="Pep_deformylase"/>
    <property type="match status" value="1"/>
</dbReference>
<dbReference type="Proteomes" id="UP001524478">
    <property type="component" value="Unassembled WGS sequence"/>
</dbReference>
<feature type="binding site" evidence="1">
    <location>
        <position position="134"/>
    </location>
    <ligand>
        <name>Fe cation</name>
        <dbReference type="ChEBI" id="CHEBI:24875"/>
    </ligand>
</feature>